<dbReference type="EMBL" id="JACJQU010000016">
    <property type="protein sequence ID" value="MBD2295851.1"/>
    <property type="molecule type" value="Genomic_DNA"/>
</dbReference>
<dbReference type="GO" id="GO:0004222">
    <property type="term" value="F:metalloendopeptidase activity"/>
    <property type="evidence" value="ECO:0007669"/>
    <property type="project" value="TreeGrafter"/>
</dbReference>
<evidence type="ECO:0000259" key="1">
    <source>
        <dbReference type="PROSITE" id="PS51782"/>
    </source>
</evidence>
<dbReference type="InterPro" id="IPR018392">
    <property type="entry name" value="LysM"/>
</dbReference>
<gene>
    <name evidence="2" type="ORF">H6G06_20835</name>
</gene>
<feature type="domain" description="LysM" evidence="1">
    <location>
        <begin position="45"/>
        <end position="89"/>
    </location>
</feature>
<evidence type="ECO:0000313" key="2">
    <source>
        <dbReference type="EMBL" id="MBD2295851.1"/>
    </source>
</evidence>
<sequence length="295" mass="31707">MTFRYRPMFLCSLISTLGLISPLKELKSANAAEPSCPTPALSRIQKHQVTRGETLDSIAQRYKLMPATIINMNPSVNNGTVTTGSQLQIPPFNGIVVQVPNGQTWRQVAANYKVRPDTLFEINGCQQNPRVVFVPSVSGVTGTPNRITASSGVQTAPSESITGYPLANPTTVALAYGWQIHPITGKVFFHSGVDLVAPVGTPVEAIAPGIVVFAKDQASYGKLVIINHAGGLQTRYAQLETIQVTLGQNIKPGDILGTVGATGQPTSRETHLHFEIRANEPLGWAAKDPKEYLTK</sequence>
<reference evidence="3" key="1">
    <citation type="journal article" date="2020" name="ISME J.">
        <title>Comparative genomics reveals insights into cyanobacterial evolution and habitat adaptation.</title>
        <authorList>
            <person name="Chen M.Y."/>
            <person name="Teng W.K."/>
            <person name="Zhao L."/>
            <person name="Hu C.X."/>
            <person name="Zhou Y.K."/>
            <person name="Han B.P."/>
            <person name="Song L.R."/>
            <person name="Shu W.S."/>
        </authorList>
    </citation>
    <scope>NUCLEOTIDE SEQUENCE [LARGE SCALE GENOMIC DNA]</scope>
    <source>
        <strain evidence="3">FACHB-251</strain>
    </source>
</reference>
<accession>A0A927A369</accession>
<organism evidence="2 3">
    <name type="scientific">Anabaena sphaerica FACHB-251</name>
    <dbReference type="NCBI Taxonomy" id="2692883"/>
    <lineage>
        <taxon>Bacteria</taxon>
        <taxon>Bacillati</taxon>
        <taxon>Cyanobacteriota</taxon>
        <taxon>Cyanophyceae</taxon>
        <taxon>Nostocales</taxon>
        <taxon>Nostocaceae</taxon>
        <taxon>Anabaena</taxon>
    </lineage>
</organism>
<comment type="caution">
    <text evidence="2">The sequence shown here is derived from an EMBL/GenBank/DDBJ whole genome shotgun (WGS) entry which is preliminary data.</text>
</comment>
<dbReference type="Pfam" id="PF01476">
    <property type="entry name" value="LysM"/>
    <property type="match status" value="1"/>
</dbReference>
<dbReference type="PANTHER" id="PTHR21666">
    <property type="entry name" value="PEPTIDASE-RELATED"/>
    <property type="match status" value="1"/>
</dbReference>
<dbReference type="PROSITE" id="PS51782">
    <property type="entry name" value="LYSM"/>
    <property type="match status" value="1"/>
</dbReference>
<dbReference type="Gene3D" id="2.70.70.10">
    <property type="entry name" value="Glucose Permease (Domain IIA)"/>
    <property type="match status" value="1"/>
</dbReference>
<dbReference type="Pfam" id="PF01551">
    <property type="entry name" value="Peptidase_M23"/>
    <property type="match status" value="1"/>
</dbReference>
<keyword evidence="3" id="KW-1185">Reference proteome</keyword>
<dbReference type="SUPFAM" id="SSF51261">
    <property type="entry name" value="Duplicated hybrid motif"/>
    <property type="match status" value="1"/>
</dbReference>
<dbReference type="SUPFAM" id="SSF54106">
    <property type="entry name" value="LysM domain"/>
    <property type="match status" value="1"/>
</dbReference>
<dbReference type="CDD" id="cd12797">
    <property type="entry name" value="M23_peptidase"/>
    <property type="match status" value="1"/>
</dbReference>
<name>A0A927A369_9NOST</name>
<dbReference type="InterPro" id="IPR036779">
    <property type="entry name" value="LysM_dom_sf"/>
</dbReference>
<dbReference type="InterPro" id="IPR011055">
    <property type="entry name" value="Dup_hybrid_motif"/>
</dbReference>
<proteinExistence type="predicted"/>
<evidence type="ECO:0000313" key="3">
    <source>
        <dbReference type="Proteomes" id="UP000662185"/>
    </source>
</evidence>
<dbReference type="SMART" id="SM00257">
    <property type="entry name" value="LysM"/>
    <property type="match status" value="1"/>
</dbReference>
<dbReference type="InterPro" id="IPR016047">
    <property type="entry name" value="M23ase_b-sheet_dom"/>
</dbReference>
<dbReference type="Proteomes" id="UP000662185">
    <property type="component" value="Unassembled WGS sequence"/>
</dbReference>
<dbReference type="Gene3D" id="3.10.350.10">
    <property type="entry name" value="LysM domain"/>
    <property type="match status" value="1"/>
</dbReference>
<dbReference type="PANTHER" id="PTHR21666:SF290">
    <property type="entry name" value="PEPTIDASE M23 DOMAIN PROTEIN"/>
    <property type="match status" value="1"/>
</dbReference>
<protein>
    <submittedName>
        <fullName evidence="2">M23 family metallopeptidase</fullName>
    </submittedName>
</protein>
<dbReference type="AlphaFoldDB" id="A0A927A369"/>
<dbReference type="InterPro" id="IPR050570">
    <property type="entry name" value="Cell_wall_metabolism_enzyme"/>
</dbReference>
<dbReference type="CDD" id="cd00118">
    <property type="entry name" value="LysM"/>
    <property type="match status" value="1"/>
</dbReference>
<dbReference type="RefSeq" id="WP_190563606.1">
    <property type="nucleotide sequence ID" value="NZ_JACJQU010000016.1"/>
</dbReference>